<keyword evidence="3" id="KW-1185">Reference proteome</keyword>
<gene>
    <name evidence="2" type="ORF">EJB05_11139</name>
</gene>
<dbReference type="EMBL" id="RWGY01000007">
    <property type="protein sequence ID" value="TVU37803.1"/>
    <property type="molecule type" value="Genomic_DNA"/>
</dbReference>
<organism evidence="2 3">
    <name type="scientific">Eragrostis curvula</name>
    <name type="common">weeping love grass</name>
    <dbReference type="NCBI Taxonomy" id="38414"/>
    <lineage>
        <taxon>Eukaryota</taxon>
        <taxon>Viridiplantae</taxon>
        <taxon>Streptophyta</taxon>
        <taxon>Embryophyta</taxon>
        <taxon>Tracheophyta</taxon>
        <taxon>Spermatophyta</taxon>
        <taxon>Magnoliopsida</taxon>
        <taxon>Liliopsida</taxon>
        <taxon>Poales</taxon>
        <taxon>Poaceae</taxon>
        <taxon>PACMAD clade</taxon>
        <taxon>Chloridoideae</taxon>
        <taxon>Eragrostideae</taxon>
        <taxon>Eragrostidinae</taxon>
        <taxon>Eragrostis</taxon>
    </lineage>
</organism>
<evidence type="ECO:0000259" key="1">
    <source>
        <dbReference type="Pfam" id="PF20241"/>
    </source>
</evidence>
<evidence type="ECO:0000313" key="3">
    <source>
        <dbReference type="Proteomes" id="UP000324897"/>
    </source>
</evidence>
<dbReference type="Pfam" id="PF20241">
    <property type="entry name" value="DUF6598"/>
    <property type="match status" value="1"/>
</dbReference>
<dbReference type="Proteomes" id="UP000324897">
    <property type="component" value="Chromosome 4"/>
</dbReference>
<proteinExistence type="predicted"/>
<dbReference type="AlphaFoldDB" id="A0A5J9VNR2"/>
<dbReference type="PANTHER" id="PTHR33065">
    <property type="entry name" value="OS07G0486400 PROTEIN"/>
    <property type="match status" value="1"/>
</dbReference>
<name>A0A5J9VNR2_9POAL</name>
<feature type="non-terminal residue" evidence="2">
    <location>
        <position position="1"/>
    </location>
</feature>
<dbReference type="PANTHER" id="PTHR33065:SF177">
    <property type="entry name" value="OS08G0141000 PROTEIN"/>
    <property type="match status" value="1"/>
</dbReference>
<dbReference type="OrthoDB" id="681537at2759"/>
<comment type="caution">
    <text evidence="2">The sequence shown here is derived from an EMBL/GenBank/DDBJ whole genome shotgun (WGS) entry which is preliminary data.</text>
</comment>
<sequence>MADVEDYCDFDDDLPSLYEMEEPRKLMFWERILAGLEALPESLVEKNVAVQGEAGWKKSELNQLGDLDGLLWKKKSAQLLEADEKRMMASASDETGLDKSDSLVQQAIEFRESWNSKWHDLYGRFDDVSVILPMRYTYIPAPSFARPCDALQIYSAKVAINRAGLQWPLHVFGMVAVRNSVDRTRNLVFYRRRDNCQTLAEKDPYLVLTGPTRPVVVTDPASDPVMIELDLKVKGAEESRFTKPPETGRFSPESEDRYLSFLAVPLTCSSGYGSCTFEYTSKHSTLELTVGEIGSSVEATIFFRVVAGSWPHGFRGQFSARTGNIDHGKLVLLDFGDHNVPLVNGDRYVNLSRQVVSVEVCGELKVSVEAWKDGCKVVEEEVAFTPERAGRSYGALCLGSCKMKVLVAWSLISPEPHPHVPDVGPCTYYMQAQ</sequence>
<accession>A0A5J9VNR2</accession>
<dbReference type="Gramene" id="TVU37803">
    <property type="protein sequence ID" value="TVU37803"/>
    <property type="gene ID" value="EJB05_11139"/>
</dbReference>
<protein>
    <recommendedName>
        <fullName evidence="1">DUF6598 domain-containing protein</fullName>
    </recommendedName>
</protein>
<dbReference type="InterPro" id="IPR046533">
    <property type="entry name" value="DUF6598"/>
</dbReference>
<feature type="domain" description="DUF6598" evidence="1">
    <location>
        <begin position="151"/>
        <end position="407"/>
    </location>
</feature>
<reference evidence="2 3" key="1">
    <citation type="journal article" date="2019" name="Sci. Rep.">
        <title>A high-quality genome of Eragrostis curvula grass provides insights into Poaceae evolution and supports new strategies to enhance forage quality.</title>
        <authorList>
            <person name="Carballo J."/>
            <person name="Santos B.A.C.M."/>
            <person name="Zappacosta D."/>
            <person name="Garbus I."/>
            <person name="Selva J.P."/>
            <person name="Gallo C.A."/>
            <person name="Diaz A."/>
            <person name="Albertini E."/>
            <person name="Caccamo M."/>
            <person name="Echenique V."/>
        </authorList>
    </citation>
    <scope>NUCLEOTIDE SEQUENCE [LARGE SCALE GENOMIC DNA]</scope>
    <source>
        <strain evidence="3">cv. Victoria</strain>
        <tissue evidence="2">Leaf</tissue>
    </source>
</reference>
<evidence type="ECO:0000313" key="2">
    <source>
        <dbReference type="EMBL" id="TVU37803.1"/>
    </source>
</evidence>